<dbReference type="SUPFAM" id="SSF50370">
    <property type="entry name" value="Ricin B-like lectins"/>
    <property type="match status" value="1"/>
</dbReference>
<dbReference type="Proteomes" id="UP000253868">
    <property type="component" value="Chromosome"/>
</dbReference>
<feature type="signal peptide" evidence="1">
    <location>
        <begin position="1"/>
        <end position="25"/>
    </location>
</feature>
<evidence type="ECO:0000313" key="3">
    <source>
        <dbReference type="EMBL" id="AXG81879.1"/>
    </source>
</evidence>
<dbReference type="Pfam" id="PF00652">
    <property type="entry name" value="Ricin_B_lectin"/>
    <property type="match status" value="1"/>
</dbReference>
<dbReference type="InterPro" id="IPR000772">
    <property type="entry name" value="Ricin_B_lectin"/>
</dbReference>
<dbReference type="Gene3D" id="2.80.10.50">
    <property type="match status" value="1"/>
</dbReference>
<organism evidence="3 4">
    <name type="scientific">Streptomyces paludis</name>
    <dbReference type="NCBI Taxonomy" id="2282738"/>
    <lineage>
        <taxon>Bacteria</taxon>
        <taxon>Bacillati</taxon>
        <taxon>Actinomycetota</taxon>
        <taxon>Actinomycetes</taxon>
        <taxon>Kitasatosporales</taxon>
        <taxon>Streptomycetaceae</taxon>
        <taxon>Streptomyces</taxon>
    </lineage>
</organism>
<reference evidence="4" key="1">
    <citation type="submission" date="2018-07" db="EMBL/GenBank/DDBJ databases">
        <authorList>
            <person name="Zhao J."/>
        </authorList>
    </citation>
    <scope>NUCLEOTIDE SEQUENCE [LARGE SCALE GENOMIC DNA]</scope>
    <source>
        <strain evidence="4">GSSD-12</strain>
    </source>
</reference>
<gene>
    <name evidence="3" type="ORF">DVK44_33780</name>
</gene>
<dbReference type="EMBL" id="CP031194">
    <property type="protein sequence ID" value="AXG81879.1"/>
    <property type="molecule type" value="Genomic_DNA"/>
</dbReference>
<keyword evidence="1" id="KW-0732">Signal</keyword>
<feature type="domain" description="Ricin B lectin" evidence="2">
    <location>
        <begin position="35"/>
        <end position="171"/>
    </location>
</feature>
<dbReference type="AlphaFoldDB" id="A0A345HYV5"/>
<dbReference type="InterPro" id="IPR035992">
    <property type="entry name" value="Ricin_B-like_lectins"/>
</dbReference>
<accession>A0A345HYV5</accession>
<evidence type="ECO:0000259" key="2">
    <source>
        <dbReference type="SMART" id="SM00458"/>
    </source>
</evidence>
<sequence length="173" mass="18597">MESEMRVFRHAVVAMSAVMATTSLAGATLAAAAPAHYRFVNSSTQKCLDVFDESRADGAVVQQYECKSGKHQVFGRTDSSSGMSFFSANAPDKCLDLKDGALYNGGAVQIWSCTGAPNQTWFFNSVADGKVQIQNAHSGKCLTDAGIPDGKRRTVLQDTCKNQSSQFWQVKAA</sequence>
<evidence type="ECO:0000313" key="4">
    <source>
        <dbReference type="Proteomes" id="UP000253868"/>
    </source>
</evidence>
<dbReference type="OrthoDB" id="4274870at2"/>
<evidence type="ECO:0000256" key="1">
    <source>
        <dbReference type="SAM" id="SignalP"/>
    </source>
</evidence>
<dbReference type="PROSITE" id="PS50231">
    <property type="entry name" value="RICIN_B_LECTIN"/>
    <property type="match status" value="1"/>
</dbReference>
<keyword evidence="4" id="KW-1185">Reference proteome</keyword>
<dbReference type="SMART" id="SM00458">
    <property type="entry name" value="RICIN"/>
    <property type="match status" value="1"/>
</dbReference>
<feature type="chain" id="PRO_5038568712" description="Ricin B lectin domain-containing protein" evidence="1">
    <location>
        <begin position="26"/>
        <end position="173"/>
    </location>
</feature>
<protein>
    <recommendedName>
        <fullName evidence="2">Ricin B lectin domain-containing protein</fullName>
    </recommendedName>
</protein>
<name>A0A345HYV5_9ACTN</name>
<proteinExistence type="predicted"/>
<dbReference type="KEGG" id="spad:DVK44_33780"/>
<dbReference type="CDD" id="cd00161">
    <property type="entry name" value="beta-trefoil_Ricin-like"/>
    <property type="match status" value="1"/>
</dbReference>